<organism evidence="2 3">
    <name type="scientific">Ditylenchus dipsaci</name>
    <dbReference type="NCBI Taxonomy" id="166011"/>
    <lineage>
        <taxon>Eukaryota</taxon>
        <taxon>Metazoa</taxon>
        <taxon>Ecdysozoa</taxon>
        <taxon>Nematoda</taxon>
        <taxon>Chromadorea</taxon>
        <taxon>Rhabditida</taxon>
        <taxon>Tylenchina</taxon>
        <taxon>Tylenchomorpha</taxon>
        <taxon>Sphaerularioidea</taxon>
        <taxon>Anguinidae</taxon>
        <taxon>Anguininae</taxon>
        <taxon>Ditylenchus</taxon>
    </lineage>
</organism>
<dbReference type="Proteomes" id="UP000887574">
    <property type="component" value="Unplaced"/>
</dbReference>
<protein>
    <submittedName>
        <fullName evidence="3">Uncharacterized protein</fullName>
    </submittedName>
</protein>
<evidence type="ECO:0000313" key="2">
    <source>
        <dbReference type="Proteomes" id="UP000887574"/>
    </source>
</evidence>
<evidence type="ECO:0000256" key="1">
    <source>
        <dbReference type="SAM" id="Phobius"/>
    </source>
</evidence>
<evidence type="ECO:0000313" key="3">
    <source>
        <dbReference type="WBParaSite" id="jg807"/>
    </source>
</evidence>
<accession>A0A915ER66</accession>
<feature type="transmembrane region" description="Helical" evidence="1">
    <location>
        <begin position="78"/>
        <end position="99"/>
    </location>
</feature>
<name>A0A915ER66_9BILA</name>
<dbReference type="AlphaFoldDB" id="A0A915ER66"/>
<keyword evidence="1" id="KW-0472">Membrane</keyword>
<sequence length="110" mass="11992">MVVSPSAPCLLSADNKMCVGWLMLVLIATVLLFKGRSQEKSTGLLYYNYSMMIIHPLPIRICSAIARGACSPMTATINTLAAGFCGWAVFGSCLSKFWLTIFGFDRVKFG</sequence>
<keyword evidence="1" id="KW-1133">Transmembrane helix</keyword>
<feature type="transmembrane region" description="Helical" evidence="1">
    <location>
        <begin position="13"/>
        <end position="33"/>
    </location>
</feature>
<keyword evidence="1" id="KW-0812">Transmembrane</keyword>
<reference evidence="3" key="1">
    <citation type="submission" date="2022-11" db="UniProtKB">
        <authorList>
            <consortium name="WormBaseParasite"/>
        </authorList>
    </citation>
    <scope>IDENTIFICATION</scope>
</reference>
<keyword evidence="2" id="KW-1185">Reference proteome</keyword>
<dbReference type="WBParaSite" id="jg807">
    <property type="protein sequence ID" value="jg807"/>
    <property type="gene ID" value="jg807"/>
</dbReference>
<proteinExistence type="predicted"/>